<keyword evidence="4" id="KW-0328">Glycosyltransferase</keyword>
<dbReference type="GO" id="GO:0012505">
    <property type="term" value="C:endomembrane system"/>
    <property type="evidence" value="ECO:0007669"/>
    <property type="project" value="UniProtKB-SubCell"/>
</dbReference>
<sequence length="500" mass="58917">MNFFDVLAILLIFALSFSVRIWKISYPDCVVFDEFHFGQFINDYHDGNYFFDIHPPTCKLLLYFFSSITQYDGSLSFQNPNSQYCNEYYVFLRIIPAILTSFVPVFIFVMLKNINLSSFGSLFGSFLLIFEHSLISQSKFILIEGIQHFFVSFHLLLLSINISNFSETTSNSKKEFFVNFFIHFFHHCLLGVSLGLCISCKMTAFSLIPFTIIGKLTKINFSSIFNIIVMVFVSFSILITMFIIHLKMLPNPTHDLCFIHSSFQDKQSNNSTNYLKDAITTFFSMNRINQRNKQFHPYMSHPSSWPFLRGIWVGMWINEDGNSQINCMGNVFVYYSVLLGLIIRIIQISLLLFSFFKQIYEIYKKSKKSSPRISFITQFLTSLINGLFITSNNIGLISILGWIFAYFPFYFVKRTTFLYHYQIALIFGIINFCYCFDNHKLIILFASFFSIYGFIYWKPFLYGDYLSEIQIMKLVWTKLWRYGDERHKNLVENFFDDFHF</sequence>
<evidence type="ECO:0000256" key="3">
    <source>
        <dbReference type="ARBA" id="ARBA00007222"/>
    </source>
</evidence>
<dbReference type="GO" id="GO:0004169">
    <property type="term" value="F:dolichyl-phosphate-mannose-protein mannosyltransferase activity"/>
    <property type="evidence" value="ECO:0007669"/>
    <property type="project" value="TreeGrafter"/>
</dbReference>
<evidence type="ECO:0000256" key="7">
    <source>
        <dbReference type="ARBA" id="ARBA00022989"/>
    </source>
</evidence>
<feature type="transmembrane region" description="Helical" evidence="9">
    <location>
        <begin position="90"/>
        <end position="110"/>
    </location>
</feature>
<feature type="transmembrane region" description="Helical" evidence="9">
    <location>
        <begin position="116"/>
        <end position="134"/>
    </location>
</feature>
<keyword evidence="8 9" id="KW-0472">Membrane</keyword>
<evidence type="ECO:0000256" key="1">
    <source>
        <dbReference type="ARBA" id="ARBA00004127"/>
    </source>
</evidence>
<feature type="transmembrane region" description="Helical" evidence="9">
    <location>
        <begin position="6"/>
        <end position="22"/>
    </location>
</feature>
<gene>
    <name evidence="12" type="ORF">TRFO_01511</name>
</gene>
<evidence type="ECO:0000313" key="12">
    <source>
        <dbReference type="EMBL" id="OHT03816.1"/>
    </source>
</evidence>
<dbReference type="Proteomes" id="UP000179807">
    <property type="component" value="Unassembled WGS sequence"/>
</dbReference>
<feature type="domain" description="Protein O-mannosyl-transferase C-terminal four TM" evidence="11">
    <location>
        <begin position="279"/>
        <end position="480"/>
    </location>
</feature>
<dbReference type="Pfam" id="PF16192">
    <property type="entry name" value="PMT_4TMC"/>
    <property type="match status" value="1"/>
</dbReference>
<dbReference type="GeneID" id="94824842"/>
<evidence type="ECO:0000256" key="8">
    <source>
        <dbReference type="ARBA" id="ARBA00023136"/>
    </source>
</evidence>
<comment type="similarity">
    <text evidence="3">Belongs to the glycosyltransferase 39 family.</text>
</comment>
<evidence type="ECO:0000256" key="2">
    <source>
        <dbReference type="ARBA" id="ARBA00004922"/>
    </source>
</evidence>
<evidence type="ECO:0000256" key="9">
    <source>
        <dbReference type="SAM" id="Phobius"/>
    </source>
</evidence>
<dbReference type="EMBL" id="MLAK01000815">
    <property type="protein sequence ID" value="OHT03816.1"/>
    <property type="molecule type" value="Genomic_DNA"/>
</dbReference>
<proteinExistence type="inferred from homology"/>
<dbReference type="OrthoDB" id="292747at2759"/>
<dbReference type="PANTHER" id="PTHR10050:SF46">
    <property type="entry name" value="PROTEIN O-MANNOSYL-TRANSFERASE 2"/>
    <property type="match status" value="1"/>
</dbReference>
<feature type="transmembrane region" description="Helical" evidence="9">
    <location>
        <begin position="184"/>
        <end position="212"/>
    </location>
</feature>
<comment type="pathway">
    <text evidence="2">Protein modification; protein glycosylation.</text>
</comment>
<dbReference type="AlphaFoldDB" id="A0A1J4JZA3"/>
<dbReference type="UniPathway" id="UPA00378"/>
<dbReference type="InterPro" id="IPR032421">
    <property type="entry name" value="PMT_4TMC"/>
</dbReference>
<evidence type="ECO:0000259" key="10">
    <source>
        <dbReference type="Pfam" id="PF02366"/>
    </source>
</evidence>
<organism evidence="12 13">
    <name type="scientific">Tritrichomonas foetus</name>
    <dbReference type="NCBI Taxonomy" id="1144522"/>
    <lineage>
        <taxon>Eukaryota</taxon>
        <taxon>Metamonada</taxon>
        <taxon>Parabasalia</taxon>
        <taxon>Tritrichomonadida</taxon>
        <taxon>Tritrichomonadidae</taxon>
        <taxon>Tritrichomonas</taxon>
    </lineage>
</organism>
<feature type="transmembrane region" description="Helical" evidence="9">
    <location>
        <begin position="441"/>
        <end position="457"/>
    </location>
</feature>
<reference evidence="12" key="1">
    <citation type="submission" date="2016-10" db="EMBL/GenBank/DDBJ databases">
        <authorList>
            <person name="Benchimol M."/>
            <person name="Almeida L.G."/>
            <person name="Vasconcelos A.T."/>
            <person name="Perreira-Neves A."/>
            <person name="Rosa I.A."/>
            <person name="Tasca T."/>
            <person name="Bogo M.R."/>
            <person name="de Souza W."/>
        </authorList>
    </citation>
    <scope>NUCLEOTIDE SEQUENCE [LARGE SCALE GENOMIC DNA]</scope>
    <source>
        <strain evidence="12">K</strain>
    </source>
</reference>
<feature type="transmembrane region" description="Helical" evidence="9">
    <location>
        <begin position="417"/>
        <end position="434"/>
    </location>
</feature>
<comment type="caution">
    <text evidence="12">The sequence shown here is derived from an EMBL/GenBank/DDBJ whole genome shotgun (WGS) entry which is preliminary data.</text>
</comment>
<evidence type="ECO:0000256" key="5">
    <source>
        <dbReference type="ARBA" id="ARBA00022679"/>
    </source>
</evidence>
<evidence type="ECO:0000256" key="6">
    <source>
        <dbReference type="ARBA" id="ARBA00022692"/>
    </source>
</evidence>
<evidence type="ECO:0000313" key="13">
    <source>
        <dbReference type="Proteomes" id="UP000179807"/>
    </source>
</evidence>
<dbReference type="GO" id="GO:0016020">
    <property type="term" value="C:membrane"/>
    <property type="evidence" value="ECO:0007669"/>
    <property type="project" value="InterPro"/>
</dbReference>
<feature type="domain" description="ArnT-like N-terminal" evidence="10">
    <location>
        <begin position="11"/>
        <end position="214"/>
    </location>
</feature>
<comment type="subcellular location">
    <subcellularLocation>
        <location evidence="1">Endomembrane system</location>
        <topology evidence="1">Multi-pass membrane protein</topology>
    </subcellularLocation>
</comment>
<dbReference type="Pfam" id="PF02366">
    <property type="entry name" value="PMT"/>
    <property type="match status" value="1"/>
</dbReference>
<feature type="transmembrane region" description="Helical" evidence="9">
    <location>
        <begin position="332"/>
        <end position="356"/>
    </location>
</feature>
<name>A0A1J4JZA3_9EUKA</name>
<dbReference type="InterPro" id="IPR003342">
    <property type="entry name" value="ArnT-like_N"/>
</dbReference>
<keyword evidence="7 9" id="KW-1133">Transmembrane helix</keyword>
<feature type="transmembrane region" description="Helical" evidence="9">
    <location>
        <begin position="224"/>
        <end position="246"/>
    </location>
</feature>
<protein>
    <submittedName>
        <fullName evidence="12">Uncharacterized protein</fullName>
    </submittedName>
</protein>
<dbReference type="VEuPathDB" id="TrichDB:TRFO_01511"/>
<dbReference type="RefSeq" id="XP_068356952.1">
    <property type="nucleotide sequence ID" value="XM_068490138.1"/>
</dbReference>
<feature type="transmembrane region" description="Helical" evidence="9">
    <location>
        <begin position="377"/>
        <end position="405"/>
    </location>
</feature>
<keyword evidence="13" id="KW-1185">Reference proteome</keyword>
<dbReference type="InterPro" id="IPR027005">
    <property type="entry name" value="PMT-like"/>
</dbReference>
<keyword evidence="6 9" id="KW-0812">Transmembrane</keyword>
<evidence type="ECO:0000259" key="11">
    <source>
        <dbReference type="Pfam" id="PF16192"/>
    </source>
</evidence>
<feature type="transmembrane region" description="Helical" evidence="9">
    <location>
        <begin position="146"/>
        <end position="164"/>
    </location>
</feature>
<dbReference type="PANTHER" id="PTHR10050">
    <property type="entry name" value="DOLICHYL-PHOSPHATE-MANNOSE--PROTEIN MANNOSYLTRANSFERASE"/>
    <property type="match status" value="1"/>
</dbReference>
<keyword evidence="5" id="KW-0808">Transferase</keyword>
<accession>A0A1J4JZA3</accession>
<evidence type="ECO:0000256" key="4">
    <source>
        <dbReference type="ARBA" id="ARBA00022676"/>
    </source>
</evidence>